<feature type="domain" description="PAS" evidence="10">
    <location>
        <begin position="137"/>
        <end position="207"/>
    </location>
</feature>
<dbReference type="PROSITE" id="PS50112">
    <property type="entry name" value="PAS"/>
    <property type="match status" value="2"/>
</dbReference>
<dbReference type="InterPro" id="IPR001610">
    <property type="entry name" value="PAC"/>
</dbReference>
<dbReference type="CDD" id="cd00130">
    <property type="entry name" value="PAS"/>
    <property type="match status" value="2"/>
</dbReference>
<dbReference type="EMBL" id="JBHSTE010000005">
    <property type="protein sequence ID" value="MFC6334201.1"/>
    <property type="molecule type" value="Genomic_DNA"/>
</dbReference>
<comment type="catalytic activity">
    <reaction evidence="1">
        <text>ATP + protein L-histidine = ADP + protein N-phospho-L-histidine.</text>
        <dbReference type="EC" id="2.7.13.3"/>
    </reaction>
</comment>
<dbReference type="RefSeq" id="WP_379236468.1">
    <property type="nucleotide sequence ID" value="NZ_JBHSTE010000005.1"/>
</dbReference>
<dbReference type="SUPFAM" id="SSF55785">
    <property type="entry name" value="PYP-like sensor domain (PAS domain)"/>
    <property type="match status" value="2"/>
</dbReference>
<reference evidence="13" key="1">
    <citation type="journal article" date="2019" name="Int. J. Syst. Evol. Microbiol.">
        <title>The Global Catalogue of Microorganisms (GCM) 10K type strain sequencing project: providing services to taxonomists for standard genome sequencing and annotation.</title>
        <authorList>
            <consortium name="The Broad Institute Genomics Platform"/>
            <consortium name="The Broad Institute Genome Sequencing Center for Infectious Disease"/>
            <person name="Wu L."/>
            <person name="Ma J."/>
        </authorList>
    </citation>
    <scope>NUCLEOTIDE SEQUENCE [LARGE SCALE GENOMIC DNA]</scope>
    <source>
        <strain evidence="13">PCU 280</strain>
    </source>
</reference>
<dbReference type="Gene3D" id="3.30.565.10">
    <property type="entry name" value="Histidine kinase-like ATPase, C-terminal domain"/>
    <property type="match status" value="1"/>
</dbReference>
<name>A0ABW1V8M4_9BACL</name>
<proteinExistence type="predicted"/>
<dbReference type="CDD" id="cd00082">
    <property type="entry name" value="HisKA"/>
    <property type="match status" value="1"/>
</dbReference>
<evidence type="ECO:0000259" key="10">
    <source>
        <dbReference type="PROSITE" id="PS50112"/>
    </source>
</evidence>
<evidence type="ECO:0000259" key="11">
    <source>
        <dbReference type="PROSITE" id="PS50113"/>
    </source>
</evidence>
<keyword evidence="3" id="KW-0597">Phosphoprotein</keyword>
<dbReference type="SMART" id="SM00387">
    <property type="entry name" value="HATPase_c"/>
    <property type="match status" value="1"/>
</dbReference>
<dbReference type="PROSITE" id="PS50113">
    <property type="entry name" value="PAC"/>
    <property type="match status" value="1"/>
</dbReference>
<dbReference type="SMART" id="SM00086">
    <property type="entry name" value="PAC"/>
    <property type="match status" value="2"/>
</dbReference>
<dbReference type="SMART" id="SM00091">
    <property type="entry name" value="PAS"/>
    <property type="match status" value="2"/>
</dbReference>
<feature type="domain" description="Histidine kinase" evidence="9">
    <location>
        <begin position="276"/>
        <end position="481"/>
    </location>
</feature>
<keyword evidence="6" id="KW-0418">Kinase</keyword>
<feature type="domain" description="PAC" evidence="11">
    <location>
        <begin position="211"/>
        <end position="263"/>
    </location>
</feature>
<gene>
    <name evidence="12" type="ORF">ACFP56_16350</name>
</gene>
<evidence type="ECO:0000313" key="12">
    <source>
        <dbReference type="EMBL" id="MFC6334201.1"/>
    </source>
</evidence>
<dbReference type="InterPro" id="IPR000700">
    <property type="entry name" value="PAS-assoc_C"/>
</dbReference>
<keyword evidence="13" id="KW-1185">Reference proteome</keyword>
<evidence type="ECO:0000256" key="1">
    <source>
        <dbReference type="ARBA" id="ARBA00000085"/>
    </source>
</evidence>
<dbReference type="CDD" id="cd00075">
    <property type="entry name" value="HATPase"/>
    <property type="match status" value="1"/>
</dbReference>
<dbReference type="SUPFAM" id="SSF55874">
    <property type="entry name" value="ATPase domain of HSP90 chaperone/DNA topoisomerase II/histidine kinase"/>
    <property type="match status" value="1"/>
</dbReference>
<dbReference type="InterPro" id="IPR036890">
    <property type="entry name" value="HATPase_C_sf"/>
</dbReference>
<dbReference type="SMART" id="SM00388">
    <property type="entry name" value="HisKA"/>
    <property type="match status" value="1"/>
</dbReference>
<dbReference type="Pfam" id="PF00512">
    <property type="entry name" value="HisKA"/>
    <property type="match status" value="1"/>
</dbReference>
<evidence type="ECO:0000256" key="5">
    <source>
        <dbReference type="ARBA" id="ARBA00022741"/>
    </source>
</evidence>
<evidence type="ECO:0000259" key="9">
    <source>
        <dbReference type="PROSITE" id="PS50109"/>
    </source>
</evidence>
<dbReference type="InterPro" id="IPR003661">
    <property type="entry name" value="HisK_dim/P_dom"/>
</dbReference>
<dbReference type="Gene3D" id="1.10.287.130">
    <property type="match status" value="1"/>
</dbReference>
<accession>A0ABW1V8M4</accession>
<dbReference type="Gene3D" id="3.30.450.20">
    <property type="entry name" value="PAS domain"/>
    <property type="match status" value="2"/>
</dbReference>
<dbReference type="InterPro" id="IPR000014">
    <property type="entry name" value="PAS"/>
</dbReference>
<feature type="domain" description="PAS" evidence="10">
    <location>
        <begin position="29"/>
        <end position="73"/>
    </location>
</feature>
<dbReference type="NCBIfam" id="TIGR00229">
    <property type="entry name" value="sensory_box"/>
    <property type="match status" value="2"/>
</dbReference>
<dbReference type="EC" id="2.7.13.3" evidence="2"/>
<keyword evidence="4" id="KW-0808">Transferase</keyword>
<keyword evidence="5" id="KW-0547">Nucleotide-binding</keyword>
<dbReference type="PROSITE" id="PS50109">
    <property type="entry name" value="HIS_KIN"/>
    <property type="match status" value="1"/>
</dbReference>
<dbReference type="Pfam" id="PF08447">
    <property type="entry name" value="PAS_3"/>
    <property type="match status" value="1"/>
</dbReference>
<sequence length="485" mass="55350">MYEIGMMDDKKEGLAGLLFLLQEGLLSPFVVLEESKLLSVHHDFARIFGYSREELIGKDFFEMVDTDSHEALRMWLFGRFPDDLNLLEIKIESSEGASRYIELYGTRRVVKNRRYCIISKVTDITDRKLEEKAAREIQERFRAAFHYAAVGMALVGVNGRFIEVNYAMCEILGASEEELQQSLYQDWLHPDETELYLDSCTRLLIGEIASYELEQRYRHVSGRTIWVLLSATLVRDELGKPLYYIMQLQDTTERRKAEELLRKSDKLSAVGQLAAGVAHEVRNPLTVLKGFTQMLLSTNEEHQQYYRMMLSEVDRIEAIIGEFLLLAKPQETKFNLHSLGEIVHDVVALMETKAVMNNVEIVYQCHTDNSIIECDANQLKQVYINMLQNAVDAMPRGGQVSVELSEAAEGNYMVRIADQGCGIPEERIARLGEPFYSSKEKGTGLGLMVSYQIIGKHKGRIYVSSRLNEGTTFEIILPARQNITT</sequence>
<dbReference type="SUPFAM" id="SSF47384">
    <property type="entry name" value="Homodimeric domain of signal transducing histidine kinase"/>
    <property type="match status" value="1"/>
</dbReference>
<dbReference type="PANTHER" id="PTHR43065:SF34">
    <property type="entry name" value="SPORULATION KINASE A"/>
    <property type="match status" value="1"/>
</dbReference>
<dbReference type="InterPro" id="IPR003594">
    <property type="entry name" value="HATPase_dom"/>
</dbReference>
<dbReference type="InterPro" id="IPR035965">
    <property type="entry name" value="PAS-like_dom_sf"/>
</dbReference>
<evidence type="ECO:0000256" key="8">
    <source>
        <dbReference type="ARBA" id="ARBA00023012"/>
    </source>
</evidence>
<organism evidence="12 13">
    <name type="scientific">Paenibacillus septentrionalis</name>
    <dbReference type="NCBI Taxonomy" id="429342"/>
    <lineage>
        <taxon>Bacteria</taxon>
        <taxon>Bacillati</taxon>
        <taxon>Bacillota</taxon>
        <taxon>Bacilli</taxon>
        <taxon>Bacillales</taxon>
        <taxon>Paenibacillaceae</taxon>
        <taxon>Paenibacillus</taxon>
    </lineage>
</organism>
<dbReference type="InterPro" id="IPR004358">
    <property type="entry name" value="Sig_transdc_His_kin-like_C"/>
</dbReference>
<evidence type="ECO:0000256" key="3">
    <source>
        <dbReference type="ARBA" id="ARBA00022553"/>
    </source>
</evidence>
<dbReference type="PRINTS" id="PR00344">
    <property type="entry name" value="BCTRLSENSOR"/>
</dbReference>
<evidence type="ECO:0000256" key="7">
    <source>
        <dbReference type="ARBA" id="ARBA00022840"/>
    </source>
</evidence>
<evidence type="ECO:0000256" key="4">
    <source>
        <dbReference type="ARBA" id="ARBA00022679"/>
    </source>
</evidence>
<dbReference type="Proteomes" id="UP001596233">
    <property type="component" value="Unassembled WGS sequence"/>
</dbReference>
<dbReference type="InterPro" id="IPR013655">
    <property type="entry name" value="PAS_fold_3"/>
</dbReference>
<comment type="caution">
    <text evidence="12">The sequence shown here is derived from an EMBL/GenBank/DDBJ whole genome shotgun (WGS) entry which is preliminary data.</text>
</comment>
<dbReference type="PANTHER" id="PTHR43065">
    <property type="entry name" value="SENSOR HISTIDINE KINASE"/>
    <property type="match status" value="1"/>
</dbReference>
<evidence type="ECO:0000256" key="2">
    <source>
        <dbReference type="ARBA" id="ARBA00012438"/>
    </source>
</evidence>
<dbReference type="InterPro" id="IPR005467">
    <property type="entry name" value="His_kinase_dom"/>
</dbReference>
<evidence type="ECO:0000256" key="6">
    <source>
        <dbReference type="ARBA" id="ARBA00022777"/>
    </source>
</evidence>
<dbReference type="Pfam" id="PF02518">
    <property type="entry name" value="HATPase_c"/>
    <property type="match status" value="1"/>
</dbReference>
<keyword evidence="7" id="KW-0067">ATP-binding</keyword>
<evidence type="ECO:0000313" key="13">
    <source>
        <dbReference type="Proteomes" id="UP001596233"/>
    </source>
</evidence>
<dbReference type="Pfam" id="PF13426">
    <property type="entry name" value="PAS_9"/>
    <property type="match status" value="1"/>
</dbReference>
<keyword evidence="8" id="KW-0902">Two-component regulatory system</keyword>
<dbReference type="InterPro" id="IPR036097">
    <property type="entry name" value="HisK_dim/P_sf"/>
</dbReference>
<protein>
    <recommendedName>
        <fullName evidence="2">histidine kinase</fullName>
        <ecNumber evidence="2">2.7.13.3</ecNumber>
    </recommendedName>
</protein>